<evidence type="ECO:0000256" key="1">
    <source>
        <dbReference type="SAM" id="Phobius"/>
    </source>
</evidence>
<keyword evidence="1" id="KW-1133">Transmembrane helix</keyword>
<name>A0A897MPD6_9EURY</name>
<dbReference type="AlphaFoldDB" id="A0A897MPD6"/>
<dbReference type="Proteomes" id="UP000663586">
    <property type="component" value="Chromosome"/>
</dbReference>
<dbReference type="EMBL" id="CP064786">
    <property type="protein sequence ID" value="QSG02272.1"/>
    <property type="molecule type" value="Genomic_DNA"/>
</dbReference>
<organism evidence="3 4">
    <name type="scientific">Natranaeroarchaeum sulfidigenes</name>
    <dbReference type="NCBI Taxonomy" id="2784880"/>
    <lineage>
        <taxon>Archaea</taxon>
        <taxon>Methanobacteriati</taxon>
        <taxon>Methanobacteriota</taxon>
        <taxon>Stenosarchaea group</taxon>
        <taxon>Halobacteria</taxon>
        <taxon>Halobacteriales</taxon>
        <taxon>Natronoarchaeaceae</taxon>
        <taxon>Natranaeroarchaeum</taxon>
    </lineage>
</organism>
<keyword evidence="1" id="KW-0472">Membrane</keyword>
<proteinExistence type="predicted"/>
<feature type="transmembrane region" description="Helical" evidence="1">
    <location>
        <begin position="21"/>
        <end position="41"/>
    </location>
</feature>
<dbReference type="InterPro" id="IPR058455">
    <property type="entry name" value="DUF8142"/>
</dbReference>
<sequence>MSAPIPETDDEDSPGTSRVRAALYILPFLLLGIGNIILVQIWGAEPLWVFVMLPPIIFVTVIGWIAFKYGVGESHGA</sequence>
<keyword evidence="4" id="KW-1185">Reference proteome</keyword>
<feature type="transmembrane region" description="Helical" evidence="1">
    <location>
        <begin position="47"/>
        <end position="67"/>
    </location>
</feature>
<evidence type="ECO:0000313" key="4">
    <source>
        <dbReference type="Proteomes" id="UP000663586"/>
    </source>
</evidence>
<dbReference type="GeneID" id="70684439"/>
<feature type="domain" description="DUF8142" evidence="2">
    <location>
        <begin position="7"/>
        <end position="71"/>
    </location>
</feature>
<protein>
    <submittedName>
        <fullName evidence="3">Putative membrane protein</fullName>
    </submittedName>
</protein>
<accession>A0A897MPD6</accession>
<dbReference type="KEGG" id="hara:AArcS_1051"/>
<dbReference type="RefSeq" id="WP_238479433.1">
    <property type="nucleotide sequence ID" value="NZ_CP064786.1"/>
</dbReference>
<evidence type="ECO:0000259" key="2">
    <source>
        <dbReference type="Pfam" id="PF26465"/>
    </source>
</evidence>
<gene>
    <name evidence="3" type="ORF">AArcS_1051</name>
</gene>
<evidence type="ECO:0000313" key="3">
    <source>
        <dbReference type="EMBL" id="QSG02272.1"/>
    </source>
</evidence>
<dbReference type="Pfam" id="PF26465">
    <property type="entry name" value="DUF8142"/>
    <property type="match status" value="1"/>
</dbReference>
<reference evidence="3" key="1">
    <citation type="submission" date="2020-11" db="EMBL/GenBank/DDBJ databases">
        <title>Carbohydrate-dependent, anaerobic sulfur respiration: A novel catabolism in halophilic archaea.</title>
        <authorList>
            <person name="Sorokin D.Y."/>
            <person name="Messina E."/>
            <person name="Smedile F."/>
            <person name="La Cono V."/>
            <person name="Hallsworth J.E."/>
            <person name="Yakimov M.M."/>
        </authorList>
    </citation>
    <scope>NUCLEOTIDE SEQUENCE</scope>
    <source>
        <strain evidence="3">AArc-S</strain>
    </source>
</reference>
<keyword evidence="1" id="KW-0812">Transmembrane</keyword>